<dbReference type="Proteomes" id="UP000321103">
    <property type="component" value="Unassembled WGS sequence"/>
</dbReference>
<dbReference type="NCBIfam" id="NF033493">
    <property type="entry name" value="MetS_like_NSS"/>
    <property type="match status" value="1"/>
</dbReference>
<accession>A0A512IB56</accession>
<protein>
    <recommendedName>
        <fullName evidence="4">Methionine/alanine importer small subunit</fullName>
    </recommendedName>
</protein>
<dbReference type="STRING" id="388357.GCA_001580365_01236"/>
<dbReference type="InterPro" id="IPR031596">
    <property type="entry name" value="MaAIMP_sms"/>
</dbReference>
<evidence type="ECO:0000313" key="2">
    <source>
        <dbReference type="EMBL" id="GEO94926.1"/>
    </source>
</evidence>
<keyword evidence="1" id="KW-1133">Transmembrane helix</keyword>
<dbReference type="EMBL" id="BJZS01000029">
    <property type="protein sequence ID" value="GEO94926.1"/>
    <property type="molecule type" value="Genomic_DNA"/>
</dbReference>
<proteinExistence type="predicted"/>
<keyword evidence="1" id="KW-0472">Membrane</keyword>
<dbReference type="Pfam" id="PF16951">
    <property type="entry name" value="MaAIMP_sms"/>
    <property type="match status" value="1"/>
</dbReference>
<sequence length="49" mass="5336">MTTSAVIMMIVAALLLWGGFVAAVLHLRRTPEVPDDDQGFGSDDYPRTT</sequence>
<organism evidence="2 3">
    <name type="scientific">Kocuria turfanensis</name>
    <dbReference type="NCBI Taxonomy" id="388357"/>
    <lineage>
        <taxon>Bacteria</taxon>
        <taxon>Bacillati</taxon>
        <taxon>Actinomycetota</taxon>
        <taxon>Actinomycetes</taxon>
        <taxon>Micrococcales</taxon>
        <taxon>Micrococcaceae</taxon>
        <taxon>Kocuria</taxon>
    </lineage>
</organism>
<reference evidence="2 3" key="1">
    <citation type="submission" date="2019-07" db="EMBL/GenBank/DDBJ databases">
        <title>Whole genome shotgun sequence of Kocuria turfanensis NBRC 107627.</title>
        <authorList>
            <person name="Hosoyama A."/>
            <person name="Uohara A."/>
            <person name="Ohji S."/>
            <person name="Ichikawa N."/>
        </authorList>
    </citation>
    <scope>NUCLEOTIDE SEQUENCE [LARGE SCALE GENOMIC DNA]</scope>
    <source>
        <strain evidence="2 3">NBRC 107627</strain>
    </source>
</reference>
<comment type="caution">
    <text evidence="2">The sequence shown here is derived from an EMBL/GenBank/DDBJ whole genome shotgun (WGS) entry which is preliminary data.</text>
</comment>
<feature type="transmembrane region" description="Helical" evidence="1">
    <location>
        <begin position="6"/>
        <end position="25"/>
    </location>
</feature>
<name>A0A512IB56_9MICC</name>
<evidence type="ECO:0000256" key="1">
    <source>
        <dbReference type="SAM" id="Phobius"/>
    </source>
</evidence>
<dbReference type="RefSeq" id="WP_084271475.1">
    <property type="nucleotide sequence ID" value="NZ_BJZS01000029.1"/>
</dbReference>
<evidence type="ECO:0008006" key="4">
    <source>
        <dbReference type="Google" id="ProtNLM"/>
    </source>
</evidence>
<evidence type="ECO:0000313" key="3">
    <source>
        <dbReference type="Proteomes" id="UP000321103"/>
    </source>
</evidence>
<gene>
    <name evidence="2" type="ORF">KTU01_10490</name>
</gene>
<keyword evidence="1" id="KW-0812">Transmembrane</keyword>
<keyword evidence="3" id="KW-1185">Reference proteome</keyword>
<dbReference type="AlphaFoldDB" id="A0A512IB56"/>